<feature type="domain" description="PASTA" evidence="2">
    <location>
        <begin position="47"/>
        <end position="114"/>
    </location>
</feature>
<dbReference type="Gene3D" id="3.30.10.20">
    <property type="match status" value="3"/>
</dbReference>
<dbReference type="AlphaFoldDB" id="B3ETX0"/>
<reference evidence="3 4" key="1">
    <citation type="journal article" date="2010" name="J. Bacteriol.">
        <title>The genome of the amoeba symbiont 'Candidatus Amoebophilus asiaticus' reveals common mechanisms for host cell interaction among amoeba-associated bacteria.</title>
        <authorList>
            <person name="Schmitz-Esser S."/>
            <person name="Tischler P."/>
            <person name="Arnold R."/>
            <person name="Montanaro J."/>
            <person name="Wagner M."/>
            <person name="Rattei T."/>
            <person name="Horn M."/>
        </authorList>
    </citation>
    <scope>NUCLEOTIDE SEQUENCE [LARGE SCALE GENOMIC DNA]</scope>
    <source>
        <strain evidence="3 4">5a2</strain>
    </source>
</reference>
<proteinExistence type="predicted"/>
<dbReference type="HOGENOM" id="CLU_061566_2_1_10"/>
<gene>
    <name evidence="3" type="ordered locus">Aasi_1368</name>
</gene>
<keyword evidence="4" id="KW-1185">Reference proteome</keyword>
<dbReference type="eggNOG" id="COG2815">
    <property type="taxonomic scope" value="Bacteria"/>
</dbReference>
<evidence type="ECO:0000313" key="3">
    <source>
        <dbReference type="EMBL" id="ACE06672.1"/>
    </source>
</evidence>
<feature type="transmembrane region" description="Helical" evidence="1">
    <location>
        <begin position="12"/>
        <end position="36"/>
    </location>
</feature>
<accession>B3ETX0</accession>
<feature type="domain" description="PASTA" evidence="2">
    <location>
        <begin position="189"/>
        <end position="256"/>
    </location>
</feature>
<evidence type="ECO:0000259" key="2">
    <source>
        <dbReference type="PROSITE" id="PS51178"/>
    </source>
</evidence>
<evidence type="ECO:0000313" key="4">
    <source>
        <dbReference type="Proteomes" id="UP000001227"/>
    </source>
</evidence>
<name>B3ETX0_AMOA5</name>
<dbReference type="STRING" id="452471.Aasi_1368"/>
<dbReference type="PROSITE" id="PS51178">
    <property type="entry name" value="PASTA"/>
    <property type="match status" value="2"/>
</dbReference>
<protein>
    <recommendedName>
        <fullName evidence="2">PASTA domain-containing protein</fullName>
    </recommendedName>
</protein>
<dbReference type="OrthoDB" id="9803895at2"/>
<dbReference type="SUPFAM" id="SSF54184">
    <property type="entry name" value="Penicillin-binding protein 2x (pbp-2x), c-terminal domain"/>
    <property type="match status" value="1"/>
</dbReference>
<dbReference type="Pfam" id="PF03793">
    <property type="entry name" value="PASTA"/>
    <property type="match status" value="2"/>
</dbReference>
<dbReference type="CDD" id="cd06577">
    <property type="entry name" value="PASTA_pknB"/>
    <property type="match status" value="3"/>
</dbReference>
<dbReference type="Proteomes" id="UP000001227">
    <property type="component" value="Chromosome"/>
</dbReference>
<dbReference type="KEGG" id="aas:Aasi_1368"/>
<dbReference type="SMART" id="SM00740">
    <property type="entry name" value="PASTA"/>
    <property type="match status" value="3"/>
</dbReference>
<dbReference type="EMBL" id="CP001102">
    <property type="protein sequence ID" value="ACE06672.1"/>
    <property type="molecule type" value="Genomic_DNA"/>
</dbReference>
<sequence length="298" mass="32897">MPFLMSSKRIKKMIAILFLHVGLISGILCGLIWMFFQWGLPAITKHGQAITVPNLKGIPIEELKEILATRHLRYKLTEDIIYLPSYPPSVVLEQYPKPGAHVKEGRSIYITLNAAQPPEVVMPNLVDGSVRNAHITLKSRGLAYNTITYVTDIAKNAVLEQWYNGKPIDPGTRIPQGSKIDLIVGAGLNKHLVVVPDLIGMPAEEAELLLLDAGMCVGKTAYEYIDLLQSGTIFQQQPKVGSQVNLGDPIHIWVVEANPHTIDVEPKIDEPIIGDKPIPDVVEIYSDSSMLSIESDLQ</sequence>
<dbReference type="InterPro" id="IPR005543">
    <property type="entry name" value="PASTA_dom"/>
</dbReference>
<keyword evidence="1" id="KW-0812">Transmembrane</keyword>
<organism evidence="3 4">
    <name type="scientific">Amoebophilus asiaticus (strain 5a2)</name>
    <dbReference type="NCBI Taxonomy" id="452471"/>
    <lineage>
        <taxon>Bacteria</taxon>
        <taxon>Pseudomonadati</taxon>
        <taxon>Bacteroidota</taxon>
        <taxon>Cytophagia</taxon>
        <taxon>Cytophagales</taxon>
        <taxon>Amoebophilaceae</taxon>
        <taxon>Candidatus Amoebophilus</taxon>
    </lineage>
</organism>
<keyword evidence="1" id="KW-1133">Transmembrane helix</keyword>
<keyword evidence="1" id="KW-0472">Membrane</keyword>
<evidence type="ECO:0000256" key="1">
    <source>
        <dbReference type="SAM" id="Phobius"/>
    </source>
</evidence>